<sequence>MVIALLPIPKDLCKTYISMFMGDYDYVFSENGLMAHKDVKLIGT</sequence>
<reference evidence="1 2" key="1">
    <citation type="journal article" date="2018" name="Nat. Genet.">
        <title>The Rosa genome provides new insights in the design of modern roses.</title>
        <authorList>
            <person name="Bendahmane M."/>
        </authorList>
    </citation>
    <scope>NUCLEOTIDE SEQUENCE [LARGE SCALE GENOMIC DNA]</scope>
    <source>
        <strain evidence="2">cv. Old Blush</strain>
    </source>
</reference>
<organism evidence="1 2">
    <name type="scientific">Rosa chinensis</name>
    <name type="common">China rose</name>
    <dbReference type="NCBI Taxonomy" id="74649"/>
    <lineage>
        <taxon>Eukaryota</taxon>
        <taxon>Viridiplantae</taxon>
        <taxon>Streptophyta</taxon>
        <taxon>Embryophyta</taxon>
        <taxon>Tracheophyta</taxon>
        <taxon>Spermatophyta</taxon>
        <taxon>Magnoliopsida</taxon>
        <taxon>eudicotyledons</taxon>
        <taxon>Gunneridae</taxon>
        <taxon>Pentapetalae</taxon>
        <taxon>rosids</taxon>
        <taxon>fabids</taxon>
        <taxon>Rosales</taxon>
        <taxon>Rosaceae</taxon>
        <taxon>Rosoideae</taxon>
        <taxon>Rosoideae incertae sedis</taxon>
        <taxon>Rosa</taxon>
    </lineage>
</organism>
<keyword evidence="1" id="KW-0413">Isomerase</keyword>
<dbReference type="GO" id="GO:0004615">
    <property type="term" value="F:phosphomannomutase activity"/>
    <property type="evidence" value="ECO:0007669"/>
    <property type="project" value="UniProtKB-EC"/>
</dbReference>
<dbReference type="Gramene" id="PRQ33024">
    <property type="protein sequence ID" value="PRQ33024"/>
    <property type="gene ID" value="RchiOBHm_Chr5g0052881"/>
</dbReference>
<accession>A0A2P6QFR8</accession>
<proteinExistence type="predicted"/>
<evidence type="ECO:0000313" key="1">
    <source>
        <dbReference type="EMBL" id="PRQ33024.1"/>
    </source>
</evidence>
<evidence type="ECO:0000313" key="2">
    <source>
        <dbReference type="Proteomes" id="UP000238479"/>
    </source>
</evidence>
<comment type="caution">
    <text evidence="1">The sequence shown here is derived from an EMBL/GenBank/DDBJ whole genome shotgun (WGS) entry which is preliminary data.</text>
</comment>
<dbReference type="Proteomes" id="UP000238479">
    <property type="component" value="Chromosome 5"/>
</dbReference>
<gene>
    <name evidence="1" type="ORF">RchiOBHm_Chr5g0052881</name>
</gene>
<dbReference type="AlphaFoldDB" id="A0A2P6QFR8"/>
<keyword evidence="2" id="KW-1185">Reference proteome</keyword>
<dbReference type="EC" id="5.4.2.8" evidence="1"/>
<protein>
    <submittedName>
        <fullName evidence="1">Putative phosphomannomutase</fullName>
        <ecNumber evidence="1">5.4.2.8</ecNumber>
    </submittedName>
</protein>
<name>A0A2P6QFR8_ROSCH</name>
<dbReference type="EMBL" id="PDCK01000043">
    <property type="protein sequence ID" value="PRQ33024.1"/>
    <property type="molecule type" value="Genomic_DNA"/>
</dbReference>